<dbReference type="AlphaFoldDB" id="A0A1I0RKA5"/>
<dbReference type="PANTHER" id="PTHR28008:SF1">
    <property type="entry name" value="DOMAIN PROTEIN, PUTATIVE (AFU_ORTHOLOGUE AFUA_3G10980)-RELATED"/>
    <property type="match status" value="1"/>
</dbReference>
<dbReference type="EMBL" id="FOIR01000004">
    <property type="protein sequence ID" value="SEW41512.1"/>
    <property type="molecule type" value="Genomic_DNA"/>
</dbReference>
<evidence type="ECO:0000313" key="4">
    <source>
        <dbReference type="Proteomes" id="UP000199437"/>
    </source>
</evidence>
<dbReference type="Pfam" id="PF04892">
    <property type="entry name" value="VanZ"/>
    <property type="match status" value="1"/>
</dbReference>
<protein>
    <submittedName>
        <fullName evidence="3">VanZ like family protein</fullName>
    </submittedName>
</protein>
<dbReference type="STRING" id="1267423.SAMN05216290_3760"/>
<feature type="domain" description="VanZ-like" evidence="2">
    <location>
        <begin position="23"/>
        <end position="117"/>
    </location>
</feature>
<keyword evidence="1" id="KW-0472">Membrane</keyword>
<feature type="transmembrane region" description="Helical" evidence="1">
    <location>
        <begin position="70"/>
        <end position="88"/>
    </location>
</feature>
<dbReference type="GeneID" id="99988823"/>
<organism evidence="3 4">
    <name type="scientific">Roseivirga pacifica</name>
    <dbReference type="NCBI Taxonomy" id="1267423"/>
    <lineage>
        <taxon>Bacteria</taxon>
        <taxon>Pseudomonadati</taxon>
        <taxon>Bacteroidota</taxon>
        <taxon>Cytophagia</taxon>
        <taxon>Cytophagales</taxon>
        <taxon>Roseivirgaceae</taxon>
        <taxon>Roseivirga</taxon>
    </lineage>
</organism>
<evidence type="ECO:0000256" key="1">
    <source>
        <dbReference type="SAM" id="Phobius"/>
    </source>
</evidence>
<keyword evidence="1" id="KW-1133">Transmembrane helix</keyword>
<evidence type="ECO:0000259" key="2">
    <source>
        <dbReference type="Pfam" id="PF04892"/>
    </source>
</evidence>
<dbReference type="RefSeq" id="WP_090260743.1">
    <property type="nucleotide sequence ID" value="NZ_FOIR01000004.1"/>
</dbReference>
<proteinExistence type="predicted"/>
<dbReference type="Proteomes" id="UP000199437">
    <property type="component" value="Unassembled WGS sequence"/>
</dbReference>
<accession>A0A1I0RKA5</accession>
<sequence length="129" mass="14527">MPSQRIWKLSALLWAITLAILLLLPQKSFPESELLSFDKLAHIGVFAILEVLLLLAFFKGKGQNTIKLKILTLTINIVYGSVLELLQHFSPGRLTDWYDFFANSVGALVGVIFFSIFIENKVANHKLIL</sequence>
<dbReference type="InterPro" id="IPR006976">
    <property type="entry name" value="VanZ-like"/>
</dbReference>
<reference evidence="4" key="1">
    <citation type="submission" date="2016-10" db="EMBL/GenBank/DDBJ databases">
        <authorList>
            <person name="Varghese N."/>
            <person name="Submissions S."/>
        </authorList>
    </citation>
    <scope>NUCLEOTIDE SEQUENCE [LARGE SCALE GENOMIC DNA]</scope>
    <source>
        <strain evidence="4">CGMCC 1.12402</strain>
    </source>
</reference>
<evidence type="ECO:0000313" key="3">
    <source>
        <dbReference type="EMBL" id="SEW41512.1"/>
    </source>
</evidence>
<name>A0A1I0RKA5_9BACT</name>
<feature type="transmembrane region" description="Helical" evidence="1">
    <location>
        <begin position="100"/>
        <end position="118"/>
    </location>
</feature>
<dbReference type="PANTHER" id="PTHR28008">
    <property type="entry name" value="DOMAIN PROTEIN, PUTATIVE (AFU_ORTHOLOGUE AFUA_3G10980)-RELATED"/>
    <property type="match status" value="1"/>
</dbReference>
<feature type="transmembrane region" description="Helical" evidence="1">
    <location>
        <begin position="40"/>
        <end position="58"/>
    </location>
</feature>
<dbReference type="OrthoDB" id="982143at2"/>
<keyword evidence="4" id="KW-1185">Reference proteome</keyword>
<gene>
    <name evidence="3" type="ORF">SAMN05216290_3760</name>
</gene>
<keyword evidence="1" id="KW-0812">Transmembrane</keyword>
<dbReference type="NCBIfam" id="NF037970">
    <property type="entry name" value="vanZ_1"/>
    <property type="match status" value="1"/>
</dbReference>